<accession>A0A7N2L008</accession>
<evidence type="ECO:0000256" key="3">
    <source>
        <dbReference type="ARBA" id="ARBA00004922"/>
    </source>
</evidence>
<name>A0A7N2L008_QUELO</name>
<evidence type="ECO:0000256" key="10">
    <source>
        <dbReference type="ARBA" id="ARBA00023034"/>
    </source>
</evidence>
<protein>
    <recommendedName>
        <fullName evidence="13">Hexosyltransferase</fullName>
        <ecNumber evidence="13">2.4.1.-</ecNumber>
    </recommendedName>
</protein>
<reference evidence="14" key="2">
    <citation type="submission" date="2021-01" db="UniProtKB">
        <authorList>
            <consortium name="EnsemblPlants"/>
        </authorList>
    </citation>
    <scope>IDENTIFICATION</scope>
</reference>
<keyword evidence="8" id="KW-0735">Signal-anchor</keyword>
<keyword evidence="10 13" id="KW-0333">Golgi apparatus</keyword>
<keyword evidence="7" id="KW-0812">Transmembrane</keyword>
<keyword evidence="6" id="KW-0808">Transferase</keyword>
<keyword evidence="9" id="KW-1133">Transmembrane helix</keyword>
<evidence type="ECO:0000256" key="11">
    <source>
        <dbReference type="ARBA" id="ARBA00023136"/>
    </source>
</evidence>
<reference evidence="15" key="1">
    <citation type="journal article" date="2016" name="G3 (Bethesda)">
        <title>First Draft Assembly and Annotation of the Genome of a California Endemic Oak Quercus lobata Nee (Fagaceae).</title>
        <authorList>
            <person name="Sork V.L."/>
            <person name="Fitz-Gibbon S.T."/>
            <person name="Puiu D."/>
            <person name="Crepeau M."/>
            <person name="Gugger P.F."/>
            <person name="Sherman R."/>
            <person name="Stevens K."/>
            <person name="Langley C.H."/>
            <person name="Pellegrini M."/>
            <person name="Salzberg S.L."/>
        </authorList>
    </citation>
    <scope>NUCLEOTIDE SEQUENCE [LARGE SCALE GENOMIC DNA]</scope>
    <source>
        <strain evidence="15">cv. SW786</strain>
    </source>
</reference>
<dbReference type="Gramene" id="QL02p075296:mrna">
    <property type="protein sequence ID" value="QL02p075296:mrna"/>
    <property type="gene ID" value="QL02p075296"/>
</dbReference>
<evidence type="ECO:0000256" key="12">
    <source>
        <dbReference type="ARBA" id="ARBA00023211"/>
    </source>
</evidence>
<evidence type="ECO:0000256" key="6">
    <source>
        <dbReference type="ARBA" id="ARBA00022679"/>
    </source>
</evidence>
<comment type="cofactor">
    <cofactor evidence="1 13">
        <name>Mn(2+)</name>
        <dbReference type="ChEBI" id="CHEBI:29035"/>
    </cofactor>
</comment>
<dbReference type="InParanoid" id="A0A7N2L008"/>
<dbReference type="PANTHER" id="PTHR11214:SF343">
    <property type="entry name" value="BETA-1,3-GALACTOSYLTRANSFERASE 1-RELATED"/>
    <property type="match status" value="1"/>
</dbReference>
<evidence type="ECO:0000313" key="14">
    <source>
        <dbReference type="EnsemblPlants" id="QL02p075296:mrna"/>
    </source>
</evidence>
<comment type="similarity">
    <text evidence="4 13">Belongs to the glycosyltransferase 31 family.</text>
</comment>
<keyword evidence="12 13" id="KW-0464">Manganese</keyword>
<dbReference type="UniPathway" id="UPA00378"/>
<dbReference type="GO" id="GO:0008378">
    <property type="term" value="F:galactosyltransferase activity"/>
    <property type="evidence" value="ECO:0007669"/>
    <property type="project" value="TreeGrafter"/>
</dbReference>
<evidence type="ECO:0000256" key="9">
    <source>
        <dbReference type="ARBA" id="ARBA00022989"/>
    </source>
</evidence>
<sequence>MWTVPEADDIAITSKLEDARINLKSENYPKLKVVHHKGNNSVGVSDKTITNLETELTASRAAHESIMHDFPTSRNMKNVETNVKRKYFIVVGINTAFSSRKRRESVRATWMPQGEKRMKLEEEKGIFDTSGGMLDKEIDSEEMLHGDFLCLDHVEAYLELSGKTKTYFSTAVALWDAEFYIKVDDDIHVNLAMLGTTLARHHMKPRVYIGCMKSGLVHARKGMKYREPEYWKFGEMRNKYFLHATGQLV</sequence>
<dbReference type="GO" id="GO:0000139">
    <property type="term" value="C:Golgi membrane"/>
    <property type="evidence" value="ECO:0007669"/>
    <property type="project" value="UniProtKB-SubCell"/>
</dbReference>
<dbReference type="PANTHER" id="PTHR11214">
    <property type="entry name" value="BETA-1,3-N-ACETYLGLUCOSAMINYLTRANSFERASE"/>
    <property type="match status" value="1"/>
</dbReference>
<keyword evidence="15" id="KW-1185">Reference proteome</keyword>
<evidence type="ECO:0000256" key="2">
    <source>
        <dbReference type="ARBA" id="ARBA00004323"/>
    </source>
</evidence>
<evidence type="ECO:0000256" key="4">
    <source>
        <dbReference type="ARBA" id="ARBA00008661"/>
    </source>
</evidence>
<dbReference type="EnsemblPlants" id="QL02p075296:mrna">
    <property type="protein sequence ID" value="QL02p075296:mrna"/>
    <property type="gene ID" value="QL02p075296"/>
</dbReference>
<dbReference type="Pfam" id="PF01762">
    <property type="entry name" value="Galactosyl_T"/>
    <property type="match status" value="1"/>
</dbReference>
<comment type="pathway">
    <text evidence="3">Protein modification; protein glycosylation.</text>
</comment>
<evidence type="ECO:0000256" key="8">
    <source>
        <dbReference type="ARBA" id="ARBA00022968"/>
    </source>
</evidence>
<proteinExistence type="inferred from homology"/>
<organism evidence="14 15">
    <name type="scientific">Quercus lobata</name>
    <name type="common">Valley oak</name>
    <dbReference type="NCBI Taxonomy" id="97700"/>
    <lineage>
        <taxon>Eukaryota</taxon>
        <taxon>Viridiplantae</taxon>
        <taxon>Streptophyta</taxon>
        <taxon>Embryophyta</taxon>
        <taxon>Tracheophyta</taxon>
        <taxon>Spermatophyta</taxon>
        <taxon>Magnoliopsida</taxon>
        <taxon>eudicotyledons</taxon>
        <taxon>Gunneridae</taxon>
        <taxon>Pentapetalae</taxon>
        <taxon>rosids</taxon>
        <taxon>fabids</taxon>
        <taxon>Fagales</taxon>
        <taxon>Fagaceae</taxon>
        <taxon>Quercus</taxon>
    </lineage>
</organism>
<dbReference type="InterPro" id="IPR002659">
    <property type="entry name" value="Glyco_trans_31"/>
</dbReference>
<dbReference type="Gene3D" id="3.90.550.50">
    <property type="match status" value="1"/>
</dbReference>
<evidence type="ECO:0000256" key="1">
    <source>
        <dbReference type="ARBA" id="ARBA00001936"/>
    </source>
</evidence>
<evidence type="ECO:0000313" key="15">
    <source>
        <dbReference type="Proteomes" id="UP000594261"/>
    </source>
</evidence>
<evidence type="ECO:0000256" key="5">
    <source>
        <dbReference type="ARBA" id="ARBA00022676"/>
    </source>
</evidence>
<dbReference type="AlphaFoldDB" id="A0A7N2L008"/>
<dbReference type="Proteomes" id="UP000594261">
    <property type="component" value="Chromosome 2"/>
</dbReference>
<evidence type="ECO:0000256" key="7">
    <source>
        <dbReference type="ARBA" id="ARBA00022692"/>
    </source>
</evidence>
<keyword evidence="5 13" id="KW-0328">Glycosyltransferase</keyword>
<dbReference type="EC" id="2.4.1.-" evidence="13"/>
<comment type="subcellular location">
    <subcellularLocation>
        <location evidence="2 13">Golgi apparatus membrane</location>
        <topology evidence="2 13">Single-pass type II membrane protein</topology>
    </subcellularLocation>
</comment>
<keyword evidence="11" id="KW-0472">Membrane</keyword>
<evidence type="ECO:0000256" key="13">
    <source>
        <dbReference type="RuleBase" id="RU363063"/>
    </source>
</evidence>